<keyword evidence="2" id="KW-1185">Reference proteome</keyword>
<dbReference type="EMBL" id="JABBJJ010000282">
    <property type="protein sequence ID" value="NMO20938.1"/>
    <property type="molecule type" value="Genomic_DNA"/>
</dbReference>
<dbReference type="Proteomes" id="UP000518300">
    <property type="component" value="Unassembled WGS sequence"/>
</dbReference>
<dbReference type="PANTHER" id="PTHR45982">
    <property type="entry name" value="REGULATOR OF CHROMOSOME CONDENSATION"/>
    <property type="match status" value="1"/>
</dbReference>
<gene>
    <name evidence="1" type="ORF">HG543_39750</name>
</gene>
<dbReference type="InterPro" id="IPR000408">
    <property type="entry name" value="Reg_chr_condens"/>
</dbReference>
<dbReference type="SUPFAM" id="SSF50985">
    <property type="entry name" value="RCC1/BLIP-II"/>
    <property type="match status" value="1"/>
</dbReference>
<protein>
    <submittedName>
        <fullName evidence="1">RCC1 repeat-containing protein</fullName>
    </submittedName>
</protein>
<proteinExistence type="predicted"/>
<comment type="caution">
    <text evidence="1">The sequence shown here is derived from an EMBL/GenBank/DDBJ whole genome shotgun (WGS) entry which is preliminary data.</text>
</comment>
<dbReference type="Gene3D" id="2.130.10.30">
    <property type="entry name" value="Regulator of chromosome condensation 1/beta-lactamase-inhibitor protein II"/>
    <property type="match status" value="1"/>
</dbReference>
<dbReference type="GO" id="GO:0005085">
    <property type="term" value="F:guanyl-nucleotide exchange factor activity"/>
    <property type="evidence" value="ECO:0007669"/>
    <property type="project" value="TreeGrafter"/>
</dbReference>
<evidence type="ECO:0000313" key="1">
    <source>
        <dbReference type="EMBL" id="NMO20938.1"/>
    </source>
</evidence>
<reference evidence="1 2" key="1">
    <citation type="submission" date="2020-04" db="EMBL/GenBank/DDBJ databases">
        <title>Draft genome of Pyxidicoccus fallax type strain.</title>
        <authorList>
            <person name="Whitworth D.E."/>
        </authorList>
    </citation>
    <scope>NUCLEOTIDE SEQUENCE [LARGE SCALE GENOMIC DNA]</scope>
    <source>
        <strain evidence="1 2">DSM 14698</strain>
    </source>
</reference>
<dbReference type="RefSeq" id="WP_369334973.1">
    <property type="nucleotide sequence ID" value="NZ_JABBJJ010000282.1"/>
</dbReference>
<dbReference type="AlphaFoldDB" id="A0A848LSJ1"/>
<dbReference type="Pfam" id="PF13540">
    <property type="entry name" value="RCC1_2"/>
    <property type="match status" value="1"/>
</dbReference>
<name>A0A848LSJ1_9BACT</name>
<organism evidence="1 2">
    <name type="scientific">Pyxidicoccus fallax</name>
    <dbReference type="NCBI Taxonomy" id="394095"/>
    <lineage>
        <taxon>Bacteria</taxon>
        <taxon>Pseudomonadati</taxon>
        <taxon>Myxococcota</taxon>
        <taxon>Myxococcia</taxon>
        <taxon>Myxococcales</taxon>
        <taxon>Cystobacterineae</taxon>
        <taxon>Myxococcaceae</taxon>
        <taxon>Pyxidicoccus</taxon>
    </lineage>
</organism>
<dbReference type="PANTHER" id="PTHR45982:SF1">
    <property type="entry name" value="REGULATOR OF CHROMOSOME CONDENSATION"/>
    <property type="match status" value="1"/>
</dbReference>
<dbReference type="PROSITE" id="PS50012">
    <property type="entry name" value="RCC1_3"/>
    <property type="match status" value="2"/>
</dbReference>
<accession>A0A848LSJ1</accession>
<feature type="non-terminal residue" evidence="1">
    <location>
        <position position="130"/>
    </location>
</feature>
<dbReference type="InterPro" id="IPR009091">
    <property type="entry name" value="RCC1/BLIP-II"/>
</dbReference>
<dbReference type="Pfam" id="PF00415">
    <property type="entry name" value="RCC1"/>
    <property type="match status" value="1"/>
</dbReference>
<dbReference type="GO" id="GO:0005737">
    <property type="term" value="C:cytoplasm"/>
    <property type="evidence" value="ECO:0007669"/>
    <property type="project" value="TreeGrafter"/>
</dbReference>
<sequence length="130" mass="12793">MNGLPAIKAIAAGIAHSLALDVSGNVWAWGQNASGQAGLGTTGGTVLVPTRVTALSGIQAIAANGNFSLALGEDGRLWAWGQNASGQLGKGAASASVPTPSVVSGLPTLRSITAGVNHVLALDAEGRVWG</sequence>
<dbReference type="InterPro" id="IPR051553">
    <property type="entry name" value="Ran_GTPase-activating"/>
</dbReference>
<dbReference type="PRINTS" id="PR00633">
    <property type="entry name" value="RCCNDNSATION"/>
</dbReference>
<evidence type="ECO:0000313" key="2">
    <source>
        <dbReference type="Proteomes" id="UP000518300"/>
    </source>
</evidence>